<dbReference type="PANTHER" id="PTHR36573:SF1">
    <property type="entry name" value="INTERMEMBRANE PHOSPHOLIPID TRANSPORT SYSTEM BINDING PROTEIN MLAC"/>
    <property type="match status" value="1"/>
</dbReference>
<comment type="caution">
    <text evidence="2">The sequence shown here is derived from an EMBL/GenBank/DDBJ whole genome shotgun (WGS) entry which is preliminary data.</text>
</comment>
<feature type="chain" id="PRO_5006911452" evidence="1">
    <location>
        <begin position="22"/>
        <end position="203"/>
    </location>
</feature>
<evidence type="ECO:0000256" key="1">
    <source>
        <dbReference type="SAM" id="SignalP"/>
    </source>
</evidence>
<dbReference type="OrthoDB" id="9787053at2"/>
<gene>
    <name evidence="2" type="primary">ttg2D</name>
    <name evidence="2" type="ORF">Lboz_0466</name>
</gene>
<dbReference type="Gene3D" id="3.10.450.710">
    <property type="entry name" value="Tgt2/MlaC"/>
    <property type="match status" value="1"/>
</dbReference>
<dbReference type="AlphaFoldDB" id="A0A0W0RZP4"/>
<evidence type="ECO:0000313" key="3">
    <source>
        <dbReference type="Proteomes" id="UP000054695"/>
    </source>
</evidence>
<dbReference type="RefSeq" id="WP_058458159.1">
    <property type="nucleotide sequence ID" value="NZ_CAAAIY010000009.1"/>
</dbReference>
<protein>
    <submittedName>
        <fullName evidence="2">Toluene tolerance protein Ttg2D</fullName>
    </submittedName>
</protein>
<dbReference type="STRING" id="447.Lboz_0466"/>
<accession>A0A0W0RZP4</accession>
<dbReference type="PIRSF" id="PIRSF004649">
    <property type="entry name" value="MlaC"/>
    <property type="match status" value="1"/>
</dbReference>
<dbReference type="PATRIC" id="fig|447.4.peg.498"/>
<dbReference type="InterPro" id="IPR042245">
    <property type="entry name" value="Tgt2/MlaC_sf"/>
</dbReference>
<feature type="signal peptide" evidence="1">
    <location>
        <begin position="1"/>
        <end position="21"/>
    </location>
</feature>
<organism evidence="2 3">
    <name type="scientific">Legionella bozemanae</name>
    <name type="common">Fluoribacter bozemanae</name>
    <dbReference type="NCBI Taxonomy" id="447"/>
    <lineage>
        <taxon>Bacteria</taxon>
        <taxon>Pseudomonadati</taxon>
        <taxon>Pseudomonadota</taxon>
        <taxon>Gammaproteobacteria</taxon>
        <taxon>Legionellales</taxon>
        <taxon>Legionellaceae</taxon>
        <taxon>Legionella</taxon>
    </lineage>
</organism>
<reference evidence="2 3" key="1">
    <citation type="submission" date="2015-11" db="EMBL/GenBank/DDBJ databases">
        <title>Genomic analysis of 38 Legionella species identifies large and diverse effector repertoires.</title>
        <authorList>
            <person name="Burstein D."/>
            <person name="Amaro F."/>
            <person name="Zusman T."/>
            <person name="Lifshitz Z."/>
            <person name="Cohen O."/>
            <person name="Gilbert J.A."/>
            <person name="Pupko T."/>
            <person name="Shuman H.A."/>
            <person name="Segal G."/>
        </authorList>
    </citation>
    <scope>NUCLEOTIDE SEQUENCE [LARGE SCALE GENOMIC DNA]</scope>
    <source>
        <strain evidence="2 3">WIGA</strain>
    </source>
</reference>
<dbReference type="Pfam" id="PF05494">
    <property type="entry name" value="MlaC"/>
    <property type="match status" value="1"/>
</dbReference>
<name>A0A0W0RZP4_LEGBO</name>
<dbReference type="PANTHER" id="PTHR36573">
    <property type="entry name" value="INTERMEMBRANE PHOSPHOLIPID TRANSPORT SYSTEM BINDING PROTEIN MLAC"/>
    <property type="match status" value="1"/>
</dbReference>
<dbReference type="Proteomes" id="UP000054695">
    <property type="component" value="Unassembled WGS sequence"/>
</dbReference>
<dbReference type="EMBL" id="LNXU01000003">
    <property type="protein sequence ID" value="KTC76711.1"/>
    <property type="molecule type" value="Genomic_DNA"/>
</dbReference>
<dbReference type="InterPro" id="IPR008869">
    <property type="entry name" value="MlaC/ttg2D"/>
</dbReference>
<proteinExistence type="predicted"/>
<sequence>MRIIKTILFVASVILSPMINASQNSPIPMLEQTANNIIATLKENKANLKSNPNIVYQAVETNLLPIVDVAGMSRSVLGRQAWSKATNSQRAQFSKAFTRLVIRTYSSPLAQYTNESIQFLPLRGSLNSRFLRVNSIIVRAEGQNIPLSYSLVAQNGQWKIYDISVEGVSLLQSFRSQFAAALQNSSIDEVIKLMEKKQLKRAS</sequence>
<evidence type="ECO:0000313" key="2">
    <source>
        <dbReference type="EMBL" id="KTC76711.1"/>
    </source>
</evidence>
<keyword evidence="3" id="KW-1185">Reference proteome</keyword>
<keyword evidence="1" id="KW-0732">Signal</keyword>